<evidence type="ECO:0000313" key="8">
    <source>
        <dbReference type="Proteomes" id="UP000019109"/>
    </source>
</evidence>
<dbReference type="InterPro" id="IPR020845">
    <property type="entry name" value="AMP-binding_CS"/>
</dbReference>
<evidence type="ECO:0000259" key="6">
    <source>
        <dbReference type="PROSITE" id="PS50075"/>
    </source>
</evidence>
<dbReference type="STRING" id="1294263.JCM21531_62"/>
<dbReference type="InterPro" id="IPR010071">
    <property type="entry name" value="AA_adenyl_dom"/>
</dbReference>
<evidence type="ECO:0000256" key="2">
    <source>
        <dbReference type="ARBA" id="ARBA00006432"/>
    </source>
</evidence>
<feature type="domain" description="Carrier" evidence="6">
    <location>
        <begin position="629"/>
        <end position="703"/>
    </location>
</feature>
<dbReference type="PANTHER" id="PTHR45527">
    <property type="entry name" value="NONRIBOSOMAL PEPTIDE SYNTHETASE"/>
    <property type="match status" value="1"/>
</dbReference>
<dbReference type="Pfam" id="PF00550">
    <property type="entry name" value="PP-binding"/>
    <property type="match status" value="1"/>
</dbReference>
<dbReference type="FunFam" id="3.40.50.980:FF:000002">
    <property type="entry name" value="Enterobactin synthetase component F"/>
    <property type="match status" value="1"/>
</dbReference>
<comment type="cofactor">
    <cofactor evidence="1">
        <name>pantetheine 4'-phosphate</name>
        <dbReference type="ChEBI" id="CHEBI:47942"/>
    </cofactor>
</comment>
<evidence type="ECO:0000256" key="4">
    <source>
        <dbReference type="ARBA" id="ARBA00022553"/>
    </source>
</evidence>
<dbReference type="InterPro" id="IPR000873">
    <property type="entry name" value="AMP-dep_synth/lig_dom"/>
</dbReference>
<evidence type="ECO:0000256" key="5">
    <source>
        <dbReference type="ARBA" id="ARBA00023194"/>
    </source>
</evidence>
<dbReference type="GO" id="GO:0043041">
    <property type="term" value="P:amino acid activation for nonribosomal peptide biosynthetic process"/>
    <property type="evidence" value="ECO:0007669"/>
    <property type="project" value="TreeGrafter"/>
</dbReference>
<comment type="caution">
    <text evidence="7">The sequence shown here is derived from an EMBL/GenBank/DDBJ whole genome shotgun (WGS) entry which is preliminary data.</text>
</comment>
<evidence type="ECO:0000256" key="1">
    <source>
        <dbReference type="ARBA" id="ARBA00001957"/>
    </source>
</evidence>
<dbReference type="PROSITE" id="PS50075">
    <property type="entry name" value="CARRIER"/>
    <property type="match status" value="1"/>
</dbReference>
<dbReference type="PANTHER" id="PTHR45527:SF1">
    <property type="entry name" value="FATTY ACID SYNTHASE"/>
    <property type="match status" value="1"/>
</dbReference>
<dbReference type="InterPro" id="IPR025110">
    <property type="entry name" value="AMP-bd_C"/>
</dbReference>
<proteinExistence type="inferred from homology"/>
<dbReference type="GO" id="GO:0005829">
    <property type="term" value="C:cytosol"/>
    <property type="evidence" value="ECO:0007669"/>
    <property type="project" value="TreeGrafter"/>
</dbReference>
<keyword evidence="8" id="KW-1185">Reference proteome</keyword>
<dbReference type="FunFam" id="3.40.50.980:FF:000001">
    <property type="entry name" value="Non-ribosomal peptide synthetase"/>
    <property type="match status" value="1"/>
</dbReference>
<dbReference type="InterPro" id="IPR036736">
    <property type="entry name" value="ACP-like_sf"/>
</dbReference>
<dbReference type="NCBIfam" id="TIGR01733">
    <property type="entry name" value="AA-adenyl-dom"/>
    <property type="match status" value="1"/>
</dbReference>
<name>W4V0I9_9FIRM</name>
<gene>
    <name evidence="7" type="ORF">JCM21531_62</name>
</gene>
<dbReference type="FunFam" id="3.40.50.12780:FF:000012">
    <property type="entry name" value="Non-ribosomal peptide synthetase"/>
    <property type="match status" value="1"/>
</dbReference>
<sequence>MLGIKDNKNSFAGTVLAYESIHGKELRIEEENIQAVFISFKKEGAEISGNIVYNSKVYSEDTIERFSKKYSHVLSQVLKDKNMKIADIELITEDERELILTEFNKTTTQYPWDKTICELFEEQAEKVPENIALVFGDETMTYRGLNTKSNQLARLLREEMGETSPNPVIGIMMERSMEMIIGILGILKSGAAYLPIDPEHPADRIRYMLEDSKALFLLTEEGLFNVWKGLGIKVVNIKDDLIYKGDCLNLPKNNKSTDLAYIMYTSGSTGKPKGNLITHYNISRVVKNTNYIDINSNDTLLQLSNYAFDGSVFDIYGALLNGAKLVLVDKGTILDMPSLSRLIKNQKITVFFLTTALFNTLVDINIGCFDHIRKVLFGGERVSVPHVRKALEYMGPGRIIHVYGPTESTVYATYYPVDEISSDAVTIPIGRPISNTQVYIVGKNNCLQPVGVPGELCISGQGLALGYLNNPKLTREKFVPNPFEKELSDFNPHFSPNVMYKTGDLARWLPDGNIEFLGRIDYQVKIRGFRIELEEIEKQLMTYEEVKETVVIDRVAEDGAKYLCAYFTSDKKVAPKQLMEHLSRTLPDYMIPSFFVQMDKLPLTSNGKVNRKALPEPARCANEDTDYSAPENDIEEKLAEVWQRVLGIDKVSTTKRFLELGGDSIKAIKIAAEAEKSGINIKVSDIFRFGTISKIAENVKRNGTKEKSISNSETGETELGKLLKANSGKEFENENRRILPIKLQNDVTTYLHRSLPLCAILSDERNYSWFYRHFIQVFSTTHTYGTIRLEYLERMNFYSDIYDEVCYGYKDLEDVEDIIKFIIDKIDSGHYIIINVDEYYLPQKSRYLKEHFVHQQLIYGYDNSRKDNGNRL</sequence>
<accession>W4V0I9</accession>
<dbReference type="SUPFAM" id="SSF56801">
    <property type="entry name" value="Acetyl-CoA synthetase-like"/>
    <property type="match status" value="1"/>
</dbReference>
<dbReference type="Gene3D" id="3.30.300.30">
    <property type="match status" value="1"/>
</dbReference>
<dbReference type="PROSITE" id="PS00012">
    <property type="entry name" value="PHOSPHOPANTETHEINE"/>
    <property type="match status" value="1"/>
</dbReference>
<dbReference type="Gene3D" id="1.10.1200.10">
    <property type="entry name" value="ACP-like"/>
    <property type="match status" value="1"/>
</dbReference>
<dbReference type="GO" id="GO:0044550">
    <property type="term" value="P:secondary metabolite biosynthetic process"/>
    <property type="evidence" value="ECO:0007669"/>
    <property type="project" value="UniProtKB-ARBA"/>
</dbReference>
<keyword evidence="5" id="KW-0045">Antibiotic biosynthesis</keyword>
<dbReference type="Pfam" id="PF13193">
    <property type="entry name" value="AMP-binding_C"/>
    <property type="match status" value="1"/>
</dbReference>
<organism evidence="7 8">
    <name type="scientific">Acetivibrio straminisolvens JCM 21531</name>
    <dbReference type="NCBI Taxonomy" id="1294263"/>
    <lineage>
        <taxon>Bacteria</taxon>
        <taxon>Bacillati</taxon>
        <taxon>Bacillota</taxon>
        <taxon>Clostridia</taxon>
        <taxon>Eubacteriales</taxon>
        <taxon>Oscillospiraceae</taxon>
        <taxon>Acetivibrio</taxon>
    </lineage>
</organism>
<dbReference type="InterPro" id="IPR006162">
    <property type="entry name" value="Ppantetheine_attach_site"/>
</dbReference>
<dbReference type="Gene3D" id="3.40.50.980">
    <property type="match status" value="2"/>
</dbReference>
<keyword evidence="7" id="KW-0436">Ligase</keyword>
<reference evidence="7" key="1">
    <citation type="journal article" date="2014" name="Genome Announc.">
        <title>Draft Genome Sequence of Clostridium straminisolvens Strain JCM 21531T, Isolated from a Cellulose-Degrading Bacterial Community.</title>
        <authorList>
            <person name="Yuki M."/>
            <person name="Oshima K."/>
            <person name="Suda W."/>
            <person name="Sakamoto M."/>
            <person name="Kitamura K."/>
            <person name="Iida T."/>
            <person name="Hattori M."/>
            <person name="Ohkuma M."/>
        </authorList>
    </citation>
    <scope>NUCLEOTIDE SEQUENCE [LARGE SCALE GENOMIC DNA]</scope>
    <source>
        <strain evidence="7">JCM 21531</strain>
    </source>
</reference>
<protein>
    <submittedName>
        <fullName evidence="7">Long-chain-fatty-acid-CoA ligase</fullName>
    </submittedName>
</protein>
<dbReference type="Proteomes" id="UP000019109">
    <property type="component" value="Unassembled WGS sequence"/>
</dbReference>
<dbReference type="PROSITE" id="PS00455">
    <property type="entry name" value="AMP_BINDING"/>
    <property type="match status" value="1"/>
</dbReference>
<dbReference type="InterPro" id="IPR045851">
    <property type="entry name" value="AMP-bd_C_sf"/>
</dbReference>
<keyword evidence="4" id="KW-0597">Phosphoprotein</keyword>
<dbReference type="Gene3D" id="3.30.559.30">
    <property type="entry name" value="Nonribosomal peptide synthetase, condensation domain"/>
    <property type="match status" value="1"/>
</dbReference>
<dbReference type="Pfam" id="PF00501">
    <property type="entry name" value="AMP-binding"/>
    <property type="match status" value="1"/>
</dbReference>
<dbReference type="Gene3D" id="2.30.38.10">
    <property type="entry name" value="Luciferase, Domain 3"/>
    <property type="match status" value="1"/>
</dbReference>
<dbReference type="GO" id="GO:0031177">
    <property type="term" value="F:phosphopantetheine binding"/>
    <property type="evidence" value="ECO:0007669"/>
    <property type="project" value="TreeGrafter"/>
</dbReference>
<comment type="similarity">
    <text evidence="2">Belongs to the ATP-dependent AMP-binding enzyme family.</text>
</comment>
<dbReference type="FunFam" id="3.30.300.30:FF:000010">
    <property type="entry name" value="Enterobactin synthetase component F"/>
    <property type="match status" value="1"/>
</dbReference>
<dbReference type="RefSeq" id="WP_054846939.1">
    <property type="nucleotide sequence ID" value="NZ_BAVR01000001.1"/>
</dbReference>
<dbReference type="FunFam" id="1.10.1200.10:FF:000005">
    <property type="entry name" value="Nonribosomal peptide synthetase 1"/>
    <property type="match status" value="1"/>
</dbReference>
<dbReference type="CDD" id="cd12117">
    <property type="entry name" value="A_NRPS_Srf_like"/>
    <property type="match status" value="1"/>
</dbReference>
<dbReference type="OrthoDB" id="9778383at2"/>
<dbReference type="SUPFAM" id="SSF47336">
    <property type="entry name" value="ACP-like"/>
    <property type="match status" value="1"/>
</dbReference>
<dbReference type="GO" id="GO:0017000">
    <property type="term" value="P:antibiotic biosynthetic process"/>
    <property type="evidence" value="ECO:0007669"/>
    <property type="project" value="UniProtKB-KW"/>
</dbReference>
<dbReference type="InterPro" id="IPR009081">
    <property type="entry name" value="PP-bd_ACP"/>
</dbReference>
<keyword evidence="3" id="KW-0596">Phosphopantetheine</keyword>
<dbReference type="EMBL" id="BAVR01000001">
    <property type="protein sequence ID" value="GAE86741.1"/>
    <property type="molecule type" value="Genomic_DNA"/>
</dbReference>
<dbReference type="AlphaFoldDB" id="W4V0I9"/>
<dbReference type="GO" id="GO:0016874">
    <property type="term" value="F:ligase activity"/>
    <property type="evidence" value="ECO:0007669"/>
    <property type="project" value="UniProtKB-KW"/>
</dbReference>
<evidence type="ECO:0000313" key="7">
    <source>
        <dbReference type="EMBL" id="GAE86741.1"/>
    </source>
</evidence>
<evidence type="ECO:0000256" key="3">
    <source>
        <dbReference type="ARBA" id="ARBA00022450"/>
    </source>
</evidence>